<sequence length="66" mass="6651">MSILGKLMGTAQSATRGAARGGRGAARPGRGMGRATSARRGTGRGRAAPTTGGGIGRLVQGFLRRR</sequence>
<evidence type="ECO:0000313" key="3">
    <source>
        <dbReference type="Proteomes" id="UP001233673"/>
    </source>
</evidence>
<proteinExistence type="predicted"/>
<evidence type="ECO:0000313" key="2">
    <source>
        <dbReference type="EMBL" id="MDP5184059.1"/>
    </source>
</evidence>
<organism evidence="2 3">
    <name type="scientific">Blastococcus carthaginiensis</name>
    <dbReference type="NCBI Taxonomy" id="3050034"/>
    <lineage>
        <taxon>Bacteria</taxon>
        <taxon>Bacillati</taxon>
        <taxon>Actinomycetota</taxon>
        <taxon>Actinomycetes</taxon>
        <taxon>Geodermatophilales</taxon>
        <taxon>Geodermatophilaceae</taxon>
        <taxon>Blastococcus</taxon>
    </lineage>
</organism>
<evidence type="ECO:0000256" key="1">
    <source>
        <dbReference type="SAM" id="MobiDB-lite"/>
    </source>
</evidence>
<gene>
    <name evidence="2" type="ORF">QOZ88_15585</name>
</gene>
<comment type="caution">
    <text evidence="2">The sequence shown here is derived from an EMBL/GenBank/DDBJ whole genome shotgun (WGS) entry which is preliminary data.</text>
</comment>
<feature type="compositionally biased region" description="Low complexity" evidence="1">
    <location>
        <begin position="25"/>
        <end position="50"/>
    </location>
</feature>
<name>A0ABT9IFZ4_9ACTN</name>
<dbReference type="EMBL" id="JASNFN010000020">
    <property type="protein sequence ID" value="MDP5184059.1"/>
    <property type="molecule type" value="Genomic_DNA"/>
</dbReference>
<accession>A0ABT9IFZ4</accession>
<dbReference type="Proteomes" id="UP001233673">
    <property type="component" value="Unassembled WGS sequence"/>
</dbReference>
<keyword evidence="3" id="KW-1185">Reference proteome</keyword>
<feature type="region of interest" description="Disordered" evidence="1">
    <location>
        <begin position="1"/>
        <end position="66"/>
    </location>
</feature>
<protein>
    <submittedName>
        <fullName evidence="2">Uncharacterized protein</fullName>
    </submittedName>
</protein>
<reference evidence="3" key="1">
    <citation type="submission" date="2023-05" db="EMBL/GenBank/DDBJ databases">
        <title>Draft genome of Pseudofrankia sp. BMG5.37.</title>
        <authorList>
            <person name="Gtari M."/>
            <person name="Ghodhbane F."/>
            <person name="Sbissi I."/>
        </authorList>
    </citation>
    <scope>NUCLEOTIDE SEQUENCE [LARGE SCALE GENOMIC DNA]</scope>
    <source>
        <strain evidence="3">BMG 814</strain>
    </source>
</reference>
<dbReference type="RefSeq" id="WP_091929318.1">
    <property type="nucleotide sequence ID" value="NZ_JASNFN010000020.1"/>
</dbReference>